<feature type="transmembrane region" description="Helical" evidence="1">
    <location>
        <begin position="218"/>
        <end position="236"/>
    </location>
</feature>
<dbReference type="InterPro" id="IPR025576">
    <property type="entry name" value="YwiC"/>
</dbReference>
<evidence type="ECO:0008006" key="4">
    <source>
        <dbReference type="Google" id="ProtNLM"/>
    </source>
</evidence>
<accession>A0A369Z400</accession>
<name>A0A369Z400_HAEPA</name>
<protein>
    <recommendedName>
        <fullName evidence="4">YwiC-like family protein</fullName>
    </recommendedName>
</protein>
<dbReference type="AlphaFoldDB" id="A0A369Z400"/>
<keyword evidence="1" id="KW-0472">Membrane</keyword>
<keyword evidence="1" id="KW-1133">Transmembrane helix</keyword>
<feature type="transmembrane region" description="Helical" evidence="1">
    <location>
        <begin position="171"/>
        <end position="198"/>
    </location>
</feature>
<dbReference type="EMBL" id="QEPW01000013">
    <property type="protein sequence ID" value="RDE90035.1"/>
    <property type="molecule type" value="Genomic_DNA"/>
</dbReference>
<dbReference type="Pfam" id="PF14256">
    <property type="entry name" value="YwiC"/>
    <property type="match status" value="1"/>
</dbReference>
<dbReference type="Proteomes" id="UP000253910">
    <property type="component" value="Unassembled WGS sequence"/>
</dbReference>
<evidence type="ECO:0000256" key="1">
    <source>
        <dbReference type="SAM" id="Phobius"/>
    </source>
</evidence>
<feature type="transmembrane region" description="Helical" evidence="1">
    <location>
        <begin position="33"/>
        <end position="53"/>
    </location>
</feature>
<organism evidence="2 3">
    <name type="scientific">Haemophilus parainfluenzae</name>
    <dbReference type="NCBI Taxonomy" id="729"/>
    <lineage>
        <taxon>Bacteria</taxon>
        <taxon>Pseudomonadati</taxon>
        <taxon>Pseudomonadota</taxon>
        <taxon>Gammaproteobacteria</taxon>
        <taxon>Pasteurellales</taxon>
        <taxon>Pasteurellaceae</taxon>
        <taxon>Haemophilus</taxon>
    </lineage>
</organism>
<feature type="transmembrane region" description="Helical" evidence="1">
    <location>
        <begin position="87"/>
        <end position="104"/>
    </location>
</feature>
<reference evidence="2 3" key="1">
    <citation type="submission" date="2018-05" db="EMBL/GenBank/DDBJ databases">
        <title>Draft Genome Sequences for a Diverse set of 7 Haemophilus Species.</title>
        <authorList>
            <person name="Nichols M."/>
            <person name="Topaz N."/>
            <person name="Wang X."/>
            <person name="Wang X."/>
            <person name="Boxrud D."/>
        </authorList>
    </citation>
    <scope>NUCLEOTIDE SEQUENCE [LARGE SCALE GENOMIC DNA]</scope>
    <source>
        <strain evidence="2 3">C2008001710</strain>
    </source>
</reference>
<keyword evidence="1" id="KW-0812">Transmembrane</keyword>
<gene>
    <name evidence="2" type="ORF">DPV87_07755</name>
</gene>
<evidence type="ECO:0000313" key="2">
    <source>
        <dbReference type="EMBL" id="RDE90035.1"/>
    </source>
</evidence>
<evidence type="ECO:0000313" key="3">
    <source>
        <dbReference type="Proteomes" id="UP000253910"/>
    </source>
</evidence>
<comment type="caution">
    <text evidence="2">The sequence shown here is derived from an EMBL/GenBank/DDBJ whole genome shotgun (WGS) entry which is preliminary data.</text>
</comment>
<dbReference type="RefSeq" id="WP_049380972.1">
    <property type="nucleotide sequence ID" value="NZ_JADCLV010000002.1"/>
</dbReference>
<feature type="transmembrane region" description="Helical" evidence="1">
    <location>
        <begin position="9"/>
        <end position="27"/>
    </location>
</feature>
<feature type="transmembrane region" description="Helical" evidence="1">
    <location>
        <begin position="116"/>
        <end position="133"/>
    </location>
</feature>
<proteinExistence type="predicted"/>
<feature type="transmembrane region" description="Helical" evidence="1">
    <location>
        <begin position="65"/>
        <end position="81"/>
    </location>
</feature>
<sequence length="238" mass="27384">MKLLISNQYGAIVMALLPFIYGMLLASPVWAHFFLLLAWFTMYLLSYPMLSLFKGKNMAEYKKWTVIYGVAAFLFALPAIFYNWQILFFIAAMFPFVLVSIYYTKKKDERNLLNDLAGIAIFALAGMGSYYFSDRTFDEKIWWVSLYPSLFFIGTTLYVKSMMRERKNPLYLKASIIFHVLCVLGCLFTQQYVLSLAFVPALIRAIYLPTKKLSVKQVGLIEFGTSAIFLIILLIATL</sequence>
<feature type="transmembrane region" description="Helical" evidence="1">
    <location>
        <begin position="140"/>
        <end position="159"/>
    </location>
</feature>